<evidence type="ECO:0000256" key="9">
    <source>
        <dbReference type="ARBA" id="ARBA00023065"/>
    </source>
</evidence>
<dbReference type="PANTHER" id="PTHR46157:SF4">
    <property type="entry name" value="K(+) EFFLUX ANTIPORTER 3, CHLOROPLASTIC"/>
    <property type="match status" value="1"/>
</dbReference>
<feature type="transmembrane region" description="Helical" evidence="11">
    <location>
        <begin position="295"/>
        <end position="317"/>
    </location>
</feature>
<comment type="subcellular location">
    <subcellularLocation>
        <location evidence="1">Membrane</location>
        <topology evidence="1">Multi-pass membrane protein</topology>
    </subcellularLocation>
</comment>
<gene>
    <name evidence="14" type="ORF">A9Q75_03435</name>
</gene>
<feature type="transmembrane region" description="Helical" evidence="11">
    <location>
        <begin position="53"/>
        <end position="72"/>
    </location>
</feature>
<evidence type="ECO:0000256" key="6">
    <source>
        <dbReference type="ARBA" id="ARBA00022692"/>
    </source>
</evidence>
<dbReference type="InterPro" id="IPR036291">
    <property type="entry name" value="NAD(P)-bd_dom_sf"/>
</dbReference>
<dbReference type="GO" id="GO:0008324">
    <property type="term" value="F:monoatomic cation transmembrane transporter activity"/>
    <property type="evidence" value="ECO:0007669"/>
    <property type="project" value="InterPro"/>
</dbReference>
<proteinExistence type="inferred from homology"/>
<feature type="transmembrane region" description="Helical" evidence="11">
    <location>
        <begin position="6"/>
        <end position="22"/>
    </location>
</feature>
<evidence type="ECO:0000256" key="5">
    <source>
        <dbReference type="ARBA" id="ARBA00022538"/>
    </source>
</evidence>
<feature type="transmembrane region" description="Helical" evidence="11">
    <location>
        <begin position="323"/>
        <end position="343"/>
    </location>
</feature>
<feature type="domain" description="RCK C-terminal" evidence="13">
    <location>
        <begin position="569"/>
        <end position="653"/>
    </location>
</feature>
<dbReference type="InterPro" id="IPR004771">
    <property type="entry name" value="K/H_exchanger"/>
</dbReference>
<comment type="caution">
    <text evidence="14">The sequence shown here is derived from an EMBL/GenBank/DDBJ whole genome shotgun (WGS) entry which is preliminary data.</text>
</comment>
<evidence type="ECO:0000256" key="8">
    <source>
        <dbReference type="ARBA" id="ARBA00022989"/>
    </source>
</evidence>
<feature type="transmembrane region" description="Helical" evidence="11">
    <location>
        <begin position="145"/>
        <end position="168"/>
    </location>
</feature>
<keyword evidence="8 11" id="KW-1133">Transmembrane helix</keyword>
<dbReference type="InterPro" id="IPR006037">
    <property type="entry name" value="RCK_C"/>
</dbReference>
<dbReference type="InterPro" id="IPR006153">
    <property type="entry name" value="Cation/H_exchanger_TM"/>
</dbReference>
<dbReference type="PANTHER" id="PTHR46157">
    <property type="entry name" value="K(+) EFFLUX ANTIPORTER 3, CHLOROPLASTIC"/>
    <property type="match status" value="1"/>
</dbReference>
<evidence type="ECO:0000259" key="12">
    <source>
        <dbReference type="PROSITE" id="PS51201"/>
    </source>
</evidence>
<dbReference type="PROSITE" id="PS51202">
    <property type="entry name" value="RCK_C"/>
    <property type="match status" value="1"/>
</dbReference>
<dbReference type="InterPro" id="IPR003148">
    <property type="entry name" value="RCK_N"/>
</dbReference>
<feature type="transmembrane region" description="Helical" evidence="11">
    <location>
        <begin position="216"/>
        <end position="249"/>
    </location>
</feature>
<dbReference type="SUPFAM" id="SSF51735">
    <property type="entry name" value="NAD(P)-binding Rossmann-fold domains"/>
    <property type="match status" value="1"/>
</dbReference>
<keyword evidence="6 11" id="KW-0812">Transmembrane</keyword>
<dbReference type="GO" id="GO:0005886">
    <property type="term" value="C:plasma membrane"/>
    <property type="evidence" value="ECO:0007669"/>
    <property type="project" value="TreeGrafter"/>
</dbReference>
<keyword evidence="9" id="KW-0406">Ion transport</keyword>
<feature type="transmembrane region" description="Helical" evidence="11">
    <location>
        <begin position="355"/>
        <end position="373"/>
    </location>
</feature>
<evidence type="ECO:0000256" key="1">
    <source>
        <dbReference type="ARBA" id="ARBA00004141"/>
    </source>
</evidence>
<evidence type="ECO:0000256" key="2">
    <source>
        <dbReference type="ARBA" id="ARBA00005551"/>
    </source>
</evidence>
<keyword evidence="7" id="KW-0630">Potassium</keyword>
<dbReference type="Gene3D" id="3.30.70.1450">
    <property type="entry name" value="Regulator of K+ conductance, C-terminal domain"/>
    <property type="match status" value="1"/>
</dbReference>
<dbReference type="Pfam" id="PF00999">
    <property type="entry name" value="Na_H_Exchanger"/>
    <property type="match status" value="1"/>
</dbReference>
<name>A0A1Y5ET65_COLPS</name>
<dbReference type="Proteomes" id="UP000243053">
    <property type="component" value="Unassembled WGS sequence"/>
</dbReference>
<dbReference type="Pfam" id="PF02080">
    <property type="entry name" value="TrkA_C"/>
    <property type="match status" value="1"/>
</dbReference>
<feature type="transmembrane region" description="Helical" evidence="11">
    <location>
        <begin position="174"/>
        <end position="196"/>
    </location>
</feature>
<sequence>MSGYFEILAILTCAVFVVWLFRRLNLPAILAYLVAGMVVGQHGLNIVHDQVDYDHFAELGIVFLLFTLGLEFSLPRLMAMRHLVVSVGSLQVGISLLVFNIAGLFFGLSFSEAFVVGSILALSSTAIVIRQLSETGAMKRKSGQLSVAILLFQDVAVVPLLIIIPMLAMDSQSSMVWALMLAMVKGVVVVALLLLIGKWLLPKVFNIIAQVRTDELFVLTTLLVTLLASAFTQWFGLSMALGAFLAGMMLSESEYKHQLEADIRPYRDILLGLFFITVGMKLDVNLLISSPFSLLGLMLCFMLVKIMVIKILAVKAGESSKDAWASGLMLAQMGEFGFVLIALANQSQILPLDVASMLLGAGVISMAITPFMINNARSWALFLSQEKSPESLDLSQLPENKVLENHVVICGFGRVGQTVSRFLKQDEIDFVAIDVDPLRTQKAREAGEKVLFGSSRQTEVLNAAHLSEAKLVVIAFGDDKQSLEVIQKIRSMNEDVPILVRTRNDDQLDALQAAGANEVVPESLEGSLMLVSQVLSLTGVPFSRIMRRVQKERKNHYNHLHGFFQGEHTDMSPQAIDRIEFAHAILINDDSFGCGKSIESLNLGKMKVNVVALRRGEIECESPEENTILQSQDTLIIRGKPRGVEKADHYAQEGK</sequence>
<accession>A0A1Y5ET65</accession>
<evidence type="ECO:0000256" key="4">
    <source>
        <dbReference type="ARBA" id="ARBA00022449"/>
    </source>
</evidence>
<dbReference type="Gene3D" id="1.20.1530.20">
    <property type="match status" value="1"/>
</dbReference>
<dbReference type="InterPro" id="IPR038770">
    <property type="entry name" value="Na+/solute_symporter_sf"/>
</dbReference>
<keyword evidence="4" id="KW-0050">Antiport</keyword>
<dbReference type="GO" id="GO:0006813">
    <property type="term" value="P:potassium ion transport"/>
    <property type="evidence" value="ECO:0007669"/>
    <property type="project" value="UniProtKB-KW"/>
</dbReference>
<dbReference type="Pfam" id="PF02254">
    <property type="entry name" value="TrkA_N"/>
    <property type="match status" value="1"/>
</dbReference>
<evidence type="ECO:0000256" key="3">
    <source>
        <dbReference type="ARBA" id="ARBA00022448"/>
    </source>
</evidence>
<dbReference type="GO" id="GO:1902600">
    <property type="term" value="P:proton transmembrane transport"/>
    <property type="evidence" value="ECO:0007669"/>
    <property type="project" value="InterPro"/>
</dbReference>
<comment type="similarity">
    <text evidence="2">Belongs to the monovalent cation:proton antiporter 2 (CPA2) transporter (TC 2.A.37) family.</text>
</comment>
<dbReference type="NCBIfam" id="TIGR00932">
    <property type="entry name" value="2a37"/>
    <property type="match status" value="1"/>
</dbReference>
<dbReference type="SUPFAM" id="SSF116726">
    <property type="entry name" value="TrkA C-terminal domain-like"/>
    <property type="match status" value="1"/>
</dbReference>
<keyword evidence="10 11" id="KW-0472">Membrane</keyword>
<dbReference type="PROSITE" id="PS51201">
    <property type="entry name" value="RCK_N"/>
    <property type="match status" value="1"/>
</dbReference>
<dbReference type="Gene3D" id="3.40.50.720">
    <property type="entry name" value="NAD(P)-binding Rossmann-like Domain"/>
    <property type="match status" value="1"/>
</dbReference>
<evidence type="ECO:0000259" key="13">
    <source>
        <dbReference type="PROSITE" id="PS51202"/>
    </source>
</evidence>
<evidence type="ECO:0000313" key="15">
    <source>
        <dbReference type="Proteomes" id="UP000243053"/>
    </source>
</evidence>
<keyword evidence="5" id="KW-0633">Potassium transport</keyword>
<feature type="transmembrane region" description="Helical" evidence="11">
    <location>
        <begin position="113"/>
        <end position="133"/>
    </location>
</feature>
<dbReference type="AlphaFoldDB" id="A0A1Y5ET65"/>
<protein>
    <submittedName>
        <fullName evidence="14">Potassium transporter</fullName>
    </submittedName>
</protein>
<keyword evidence="3" id="KW-0813">Transport</keyword>
<evidence type="ECO:0000256" key="7">
    <source>
        <dbReference type="ARBA" id="ARBA00022958"/>
    </source>
</evidence>
<feature type="domain" description="RCK N-terminal" evidence="12">
    <location>
        <begin position="404"/>
        <end position="521"/>
    </location>
</feature>
<dbReference type="GO" id="GO:0015297">
    <property type="term" value="F:antiporter activity"/>
    <property type="evidence" value="ECO:0007669"/>
    <property type="project" value="UniProtKB-KW"/>
</dbReference>
<organism evidence="14 15">
    <name type="scientific">Colwellia psychrerythraea</name>
    <name type="common">Vibrio psychroerythus</name>
    <dbReference type="NCBI Taxonomy" id="28229"/>
    <lineage>
        <taxon>Bacteria</taxon>
        <taxon>Pseudomonadati</taxon>
        <taxon>Pseudomonadota</taxon>
        <taxon>Gammaproteobacteria</taxon>
        <taxon>Alteromonadales</taxon>
        <taxon>Colwelliaceae</taxon>
        <taxon>Colwellia</taxon>
    </lineage>
</organism>
<reference evidence="15" key="1">
    <citation type="journal article" date="2017" name="Proc. Natl. Acad. Sci. U.S.A.">
        <title>Simulation of Deepwater Horizon oil plume reveals substrate specialization within a complex community of hydrocarbon degraders.</title>
        <authorList>
            <person name="Hu P."/>
            <person name="Dubinsky E.A."/>
            <person name="Probst A.J."/>
            <person name="Wang J."/>
            <person name="Sieber C.M.K."/>
            <person name="Tom L.M."/>
            <person name="Gardinali P."/>
            <person name="Banfield J.F."/>
            <person name="Atlas R.M."/>
            <person name="Andersen G.L."/>
        </authorList>
    </citation>
    <scope>NUCLEOTIDE SEQUENCE [LARGE SCALE GENOMIC DNA]</scope>
</reference>
<feature type="transmembrane region" description="Helical" evidence="11">
    <location>
        <begin position="84"/>
        <end position="107"/>
    </location>
</feature>
<evidence type="ECO:0000256" key="11">
    <source>
        <dbReference type="SAM" id="Phobius"/>
    </source>
</evidence>
<dbReference type="InterPro" id="IPR036721">
    <property type="entry name" value="RCK_C_sf"/>
</dbReference>
<feature type="transmembrane region" description="Helical" evidence="11">
    <location>
        <begin position="29"/>
        <end position="47"/>
    </location>
</feature>
<evidence type="ECO:0000313" key="14">
    <source>
        <dbReference type="EMBL" id="OUR84015.1"/>
    </source>
</evidence>
<evidence type="ECO:0000256" key="10">
    <source>
        <dbReference type="ARBA" id="ARBA00023136"/>
    </source>
</evidence>
<dbReference type="EMBL" id="MAAF01000024">
    <property type="protein sequence ID" value="OUR84015.1"/>
    <property type="molecule type" value="Genomic_DNA"/>
</dbReference>